<comment type="caution">
    <text evidence="1">The sequence shown here is derived from an EMBL/GenBank/DDBJ whole genome shotgun (WGS) entry which is preliminary data.</text>
</comment>
<proteinExistence type="predicted"/>
<reference evidence="2" key="1">
    <citation type="journal article" date="2019" name="Int. J. Syst. Evol. Microbiol.">
        <title>The Global Catalogue of Microorganisms (GCM) 10K type strain sequencing project: providing services to taxonomists for standard genome sequencing and annotation.</title>
        <authorList>
            <consortium name="The Broad Institute Genomics Platform"/>
            <consortium name="The Broad Institute Genome Sequencing Center for Infectious Disease"/>
            <person name="Wu L."/>
            <person name="Ma J."/>
        </authorList>
    </citation>
    <scope>NUCLEOTIDE SEQUENCE [LARGE SCALE GENOMIC DNA]</scope>
    <source>
        <strain evidence="2">JCM 18081</strain>
    </source>
</reference>
<accession>A0ABP9D3Y5</accession>
<evidence type="ECO:0000313" key="1">
    <source>
        <dbReference type="EMBL" id="GAA4823744.1"/>
    </source>
</evidence>
<dbReference type="EMBL" id="BAABIG010000089">
    <property type="protein sequence ID" value="GAA4823744.1"/>
    <property type="molecule type" value="Genomic_DNA"/>
</dbReference>
<protein>
    <submittedName>
        <fullName evidence="1">Uncharacterized protein</fullName>
    </submittedName>
</protein>
<name>A0ABP9D3Y5_9ACTN</name>
<keyword evidence="2" id="KW-1185">Reference proteome</keyword>
<gene>
    <name evidence="1" type="ORF">GCM10023220_66700</name>
</gene>
<dbReference type="Proteomes" id="UP001501265">
    <property type="component" value="Unassembled WGS sequence"/>
</dbReference>
<sequence>MQQRDALIVDYGPKFDGTAVRTDTGIVCVVPRQIRERPEAQAAMREMVRELGGECGHCPNCPMGQQG</sequence>
<evidence type="ECO:0000313" key="2">
    <source>
        <dbReference type="Proteomes" id="UP001501265"/>
    </source>
</evidence>
<organism evidence="1 2">
    <name type="scientific">Streptomyces ziwulingensis</name>
    <dbReference type="NCBI Taxonomy" id="1045501"/>
    <lineage>
        <taxon>Bacteria</taxon>
        <taxon>Bacillati</taxon>
        <taxon>Actinomycetota</taxon>
        <taxon>Actinomycetes</taxon>
        <taxon>Kitasatosporales</taxon>
        <taxon>Streptomycetaceae</taxon>
        <taxon>Streptomyces</taxon>
    </lineage>
</organism>